<reference evidence="3" key="2">
    <citation type="submission" date="2016-02" db="EMBL/GenBank/DDBJ databases">
        <title>Genome sequencing of Aspergillus luchuensis NBRC 4314.</title>
        <authorList>
            <person name="Yamada O."/>
        </authorList>
    </citation>
    <scope>NUCLEOTIDE SEQUENCE [LARGE SCALE GENOMIC DNA]</scope>
    <source>
        <strain evidence="3">RIB 2604</strain>
    </source>
</reference>
<sequence>MGGLQFPPGIDADDMIGQGKSGIAALDSKTKLVIKFPYDTDAGRAECAHEKEIYERLERSPLPRPSSLLKYYGSTEHGILLEYAKNAHGDVDCVSFYVDELLDLKVGDFTRSTDATPQAMKKDISDFGSAIYYLVTSQYPYPGMTDKQIEERFQRKECPDLTDVQLKSIIYPCWAGHYGSFEEVLVDVKEHIRLL</sequence>
<dbReference type="GeneID" id="64962756"/>
<accession>A0A146FXI0</accession>
<evidence type="ECO:0000313" key="3">
    <source>
        <dbReference type="Proteomes" id="UP000075230"/>
    </source>
</evidence>
<dbReference type="EMBL" id="AP024429">
    <property type="protein sequence ID" value="BCS01435.1"/>
    <property type="molecule type" value="Genomic_DNA"/>
</dbReference>
<reference evidence="1" key="3">
    <citation type="submission" date="2021-01" db="EMBL/GenBank/DDBJ databases">
        <authorList>
            <consortium name="Aspergillus luchuensis mut. kawachii IFO 4304 genome sequencing consortium"/>
            <person name="Kazuki M."/>
            <person name="Futagami T."/>
        </authorList>
    </citation>
    <scope>NUCLEOTIDE SEQUENCE</scope>
    <source>
        <strain evidence="1">IFO 4308</strain>
    </source>
</reference>
<dbReference type="Proteomes" id="UP000075230">
    <property type="component" value="Unassembled WGS sequence"/>
</dbReference>
<evidence type="ECO:0008006" key="5">
    <source>
        <dbReference type="Google" id="ProtNLM"/>
    </source>
</evidence>
<dbReference type="VEuPathDB" id="FungiDB:ASPFODRAFT_205861"/>
<keyword evidence="4" id="KW-1185">Reference proteome</keyword>
<reference evidence="1" key="4">
    <citation type="submission" date="2021-02" db="EMBL/GenBank/DDBJ databases">
        <title>Aspergillus luchuensis mut. kawachii IFO 4304 genome sequence.</title>
        <authorList>
            <person name="Mori K."/>
            <person name="Kadooka C."/>
            <person name="Goto M."/>
            <person name="Futagami T."/>
        </authorList>
    </citation>
    <scope>NUCLEOTIDE SEQUENCE</scope>
    <source>
        <strain evidence="1">IFO 4308</strain>
    </source>
</reference>
<organism evidence="2 3">
    <name type="scientific">Aspergillus kawachii</name>
    <name type="common">White koji mold</name>
    <name type="synonym">Aspergillus awamori var. kawachi</name>
    <dbReference type="NCBI Taxonomy" id="1069201"/>
    <lineage>
        <taxon>Eukaryota</taxon>
        <taxon>Fungi</taxon>
        <taxon>Dikarya</taxon>
        <taxon>Ascomycota</taxon>
        <taxon>Pezizomycotina</taxon>
        <taxon>Eurotiomycetes</taxon>
        <taxon>Eurotiomycetidae</taxon>
        <taxon>Eurotiales</taxon>
        <taxon>Aspergillaceae</taxon>
        <taxon>Aspergillus</taxon>
        <taxon>Aspergillus subgen. Circumdati</taxon>
    </lineage>
</organism>
<evidence type="ECO:0000313" key="1">
    <source>
        <dbReference type="EMBL" id="BCS01435.1"/>
    </source>
</evidence>
<evidence type="ECO:0000313" key="2">
    <source>
        <dbReference type="EMBL" id="GAT30007.1"/>
    </source>
</evidence>
<evidence type="ECO:0000313" key="4">
    <source>
        <dbReference type="Proteomes" id="UP000661280"/>
    </source>
</evidence>
<protein>
    <recommendedName>
        <fullName evidence="5">Protein kinase domain-containing protein</fullName>
    </recommendedName>
</protein>
<dbReference type="OrthoDB" id="1668230at2759"/>
<dbReference type="RefSeq" id="XP_041545197.1">
    <property type="nucleotide sequence ID" value="XM_041691742.1"/>
</dbReference>
<proteinExistence type="predicted"/>
<dbReference type="SUPFAM" id="SSF56112">
    <property type="entry name" value="Protein kinase-like (PK-like)"/>
    <property type="match status" value="1"/>
</dbReference>
<name>A0A146FXI0_ASPKA</name>
<reference evidence="2 3" key="1">
    <citation type="journal article" date="2016" name="DNA Res.">
        <title>Genome sequence of Aspergillus luchuensis NBRC 4314.</title>
        <authorList>
            <person name="Yamada O."/>
            <person name="Machida M."/>
            <person name="Hosoyama A."/>
            <person name="Goto M."/>
            <person name="Takahashi T."/>
            <person name="Futagami T."/>
            <person name="Yamagata Y."/>
            <person name="Takeuchi M."/>
            <person name="Kobayashi T."/>
            <person name="Koike H."/>
            <person name="Abe K."/>
            <person name="Asai K."/>
            <person name="Arita M."/>
            <person name="Fujita N."/>
            <person name="Fukuda K."/>
            <person name="Higa K."/>
            <person name="Horikawa H."/>
            <person name="Ishikawa T."/>
            <person name="Jinno K."/>
            <person name="Kato Y."/>
            <person name="Kirimura K."/>
            <person name="Mizutani O."/>
            <person name="Nakasone K."/>
            <person name="Sano M."/>
            <person name="Shiraishi Y."/>
            <person name="Tsukahara M."/>
            <person name="Gomi K."/>
        </authorList>
    </citation>
    <scope>NUCLEOTIDE SEQUENCE [LARGE SCALE GENOMIC DNA]</scope>
    <source>
        <strain evidence="2 3">RIB 2604</strain>
    </source>
</reference>
<dbReference type="Proteomes" id="UP000661280">
    <property type="component" value="Chromosome 5"/>
</dbReference>
<dbReference type="AlphaFoldDB" id="A0A146FXI0"/>
<dbReference type="EMBL" id="BCWF01000031">
    <property type="protein sequence ID" value="GAT30007.1"/>
    <property type="molecule type" value="Genomic_DNA"/>
</dbReference>
<dbReference type="KEGG" id="aluc:AKAW2_51776S"/>
<dbReference type="InterPro" id="IPR011009">
    <property type="entry name" value="Kinase-like_dom_sf"/>
</dbReference>
<gene>
    <name evidence="1" type="ORF">AKAW2_51776S</name>
    <name evidence="2" type="ORF">RIB2604_03200200</name>
</gene>
<dbReference type="Gene3D" id="1.10.510.10">
    <property type="entry name" value="Transferase(Phosphotransferase) domain 1"/>
    <property type="match status" value="1"/>
</dbReference>